<dbReference type="SUPFAM" id="SSF57184">
    <property type="entry name" value="Growth factor receptor domain"/>
    <property type="match status" value="1"/>
</dbReference>
<name>A0ABD0J6J3_9CAEN</name>
<feature type="non-terminal residue" evidence="2">
    <location>
        <position position="1"/>
    </location>
</feature>
<dbReference type="EMBL" id="JACVVK020000634">
    <property type="protein sequence ID" value="KAK7461577.1"/>
    <property type="molecule type" value="Genomic_DNA"/>
</dbReference>
<sequence length="292" mass="31815">DASLGGGVQDVTEPVQHCVMDLVRETMETDVSAVRVTSLLHFVLRVRLDIMVSSVINSVVTTVCLTITGENLALRPVDADAGQNFSGHSVKLSVGTGVSPTPATDKMAPVPAMRFGLLQTAQWVKTVITGQRRSNLMLAVVLLSDDLSVDFIKSETHHLMTHAGIFNTECRDGYYGAETCRPCGHCTNNTFCENNDGHCPDGCDDGYDGDLCDVQFSTDNAMLSVVTQENKPETSDPESNYAPLENYENPDDIRPYSMLQTNRGRPTNINIQGDEDAVLYHNTGTTGDKTYM</sequence>
<dbReference type="AlphaFoldDB" id="A0ABD0J6J3"/>
<reference evidence="2 3" key="1">
    <citation type="journal article" date="2023" name="Sci. Data">
        <title>Genome assembly of the Korean intertidal mud-creeper Batillaria attramentaria.</title>
        <authorList>
            <person name="Patra A.K."/>
            <person name="Ho P.T."/>
            <person name="Jun S."/>
            <person name="Lee S.J."/>
            <person name="Kim Y."/>
            <person name="Won Y.J."/>
        </authorList>
    </citation>
    <scope>NUCLEOTIDE SEQUENCE [LARGE SCALE GENOMIC DNA]</scope>
    <source>
        <strain evidence="2">Wonlab-2016</strain>
    </source>
</reference>
<organism evidence="2 3">
    <name type="scientific">Batillaria attramentaria</name>
    <dbReference type="NCBI Taxonomy" id="370345"/>
    <lineage>
        <taxon>Eukaryota</taxon>
        <taxon>Metazoa</taxon>
        <taxon>Spiralia</taxon>
        <taxon>Lophotrochozoa</taxon>
        <taxon>Mollusca</taxon>
        <taxon>Gastropoda</taxon>
        <taxon>Caenogastropoda</taxon>
        <taxon>Sorbeoconcha</taxon>
        <taxon>Cerithioidea</taxon>
        <taxon>Batillariidae</taxon>
        <taxon>Batillaria</taxon>
    </lineage>
</organism>
<dbReference type="InterPro" id="IPR009030">
    <property type="entry name" value="Growth_fac_rcpt_cys_sf"/>
</dbReference>
<accession>A0ABD0J6J3</accession>
<feature type="region of interest" description="Disordered" evidence="1">
    <location>
        <begin position="227"/>
        <end position="251"/>
    </location>
</feature>
<keyword evidence="3" id="KW-1185">Reference proteome</keyword>
<comment type="caution">
    <text evidence="2">The sequence shown here is derived from an EMBL/GenBank/DDBJ whole genome shotgun (WGS) entry which is preliminary data.</text>
</comment>
<gene>
    <name evidence="2" type="ORF">BaRGS_00038662</name>
</gene>
<evidence type="ECO:0000313" key="2">
    <source>
        <dbReference type="EMBL" id="KAK7461577.1"/>
    </source>
</evidence>
<evidence type="ECO:0000313" key="3">
    <source>
        <dbReference type="Proteomes" id="UP001519460"/>
    </source>
</evidence>
<proteinExistence type="predicted"/>
<protein>
    <submittedName>
        <fullName evidence="2">Uncharacterized protein</fullName>
    </submittedName>
</protein>
<evidence type="ECO:0000256" key="1">
    <source>
        <dbReference type="SAM" id="MobiDB-lite"/>
    </source>
</evidence>
<dbReference type="Proteomes" id="UP001519460">
    <property type="component" value="Unassembled WGS sequence"/>
</dbReference>